<accession>A0AAJ8DZY4</accession>
<reference evidence="1" key="1">
    <citation type="submission" date="2025-02" db="EMBL/GenBank/DDBJ databases">
        <authorList>
            <consortium name="NCBI Genome Project"/>
        </authorList>
    </citation>
    <scope>NUCLEOTIDE SEQUENCE</scope>
</reference>
<reference evidence="1" key="2">
    <citation type="submission" date="2025-08" db="UniProtKB">
        <authorList>
            <consortium name="RefSeq"/>
        </authorList>
    </citation>
    <scope>IDENTIFICATION</scope>
</reference>
<dbReference type="AlphaFoldDB" id="A0AAJ8DZY4"/>
<dbReference type="RefSeq" id="XP_059601611.1">
    <property type="nucleotide sequence ID" value="XM_059750288.1"/>
</dbReference>
<sequence>MKTGFAGRAFTYTRQSKGHVTWFNYDVQTLFMPPERDLAIPTENGCCRSSCELQLPAGLARWPLSNAVREALIGDQRLLGLSSESLPLPINHVDKQAWRQGIHGIGKLSARIVDDMCCSHFVGQCTLDRGMPWHKTAFEYLGTRPMKAFNFLIGVIQYSRHGGCGGHVG</sequence>
<name>A0AAJ8DZY4_ASPNG</name>
<gene>
    <name evidence="1" type="ORF">An11g05610</name>
</gene>
<dbReference type="VEuPathDB" id="FungiDB:An11g05610"/>
<organism evidence="1">
    <name type="scientific">Aspergillus niger</name>
    <dbReference type="NCBI Taxonomy" id="5061"/>
    <lineage>
        <taxon>Eukaryota</taxon>
        <taxon>Fungi</taxon>
        <taxon>Dikarya</taxon>
        <taxon>Ascomycota</taxon>
        <taxon>Pezizomycotina</taxon>
        <taxon>Eurotiomycetes</taxon>
        <taxon>Eurotiomycetidae</taxon>
        <taxon>Eurotiales</taxon>
        <taxon>Aspergillaceae</taxon>
        <taxon>Aspergillus</taxon>
        <taxon>Aspergillus subgen. Circumdati</taxon>
    </lineage>
</organism>
<dbReference type="KEGG" id="ang:An11g05610"/>
<dbReference type="GeneID" id="84592300"/>
<protein>
    <submittedName>
        <fullName evidence="1">Uncharacterized protein</fullName>
    </submittedName>
</protein>
<evidence type="ECO:0000313" key="1">
    <source>
        <dbReference type="RefSeq" id="XP_059601611.1"/>
    </source>
</evidence>
<proteinExistence type="predicted"/>